<dbReference type="SUPFAM" id="SSF49299">
    <property type="entry name" value="PKD domain"/>
    <property type="match status" value="2"/>
</dbReference>
<evidence type="ECO:0000313" key="4">
    <source>
        <dbReference type="Proteomes" id="UP001595735"/>
    </source>
</evidence>
<evidence type="ECO:0000313" key="3">
    <source>
        <dbReference type="EMBL" id="MFC3756437.1"/>
    </source>
</evidence>
<organism evidence="3 4">
    <name type="scientific">Chryseobacterium tructae</name>
    <dbReference type="NCBI Taxonomy" id="1037380"/>
    <lineage>
        <taxon>Bacteria</taxon>
        <taxon>Pseudomonadati</taxon>
        <taxon>Bacteroidota</taxon>
        <taxon>Flavobacteriia</taxon>
        <taxon>Flavobacteriales</taxon>
        <taxon>Weeksellaceae</taxon>
        <taxon>Chryseobacterium group</taxon>
        <taxon>Chryseobacterium</taxon>
    </lineage>
</organism>
<keyword evidence="1" id="KW-0732">Signal</keyword>
<dbReference type="Pfam" id="PF18962">
    <property type="entry name" value="Por_Secre_tail"/>
    <property type="match status" value="1"/>
</dbReference>
<reference evidence="4" key="1">
    <citation type="journal article" date="2019" name="Int. J. Syst. Evol. Microbiol.">
        <title>The Global Catalogue of Microorganisms (GCM) 10K type strain sequencing project: providing services to taxonomists for standard genome sequencing and annotation.</title>
        <authorList>
            <consortium name="The Broad Institute Genomics Platform"/>
            <consortium name="The Broad Institute Genome Sequencing Center for Infectious Disease"/>
            <person name="Wu L."/>
            <person name="Ma J."/>
        </authorList>
    </citation>
    <scope>NUCLEOTIDE SEQUENCE [LARGE SCALE GENOMIC DNA]</scope>
    <source>
        <strain evidence="4">CECT 7798</strain>
    </source>
</reference>
<keyword evidence="4" id="KW-1185">Reference proteome</keyword>
<comment type="caution">
    <text evidence="3">The sequence shown here is derived from an EMBL/GenBank/DDBJ whole genome shotgun (WGS) entry which is preliminary data.</text>
</comment>
<dbReference type="EMBL" id="JBHRYO010000002">
    <property type="protein sequence ID" value="MFC3756437.1"/>
    <property type="molecule type" value="Genomic_DNA"/>
</dbReference>
<dbReference type="Gene3D" id="2.60.40.10">
    <property type="entry name" value="Immunoglobulins"/>
    <property type="match status" value="3"/>
</dbReference>
<proteinExistence type="predicted"/>
<dbReference type="Pfam" id="PF18911">
    <property type="entry name" value="PKD_4"/>
    <property type="match status" value="1"/>
</dbReference>
<accession>A0ABV7XU97</accession>
<dbReference type="PROSITE" id="PS50093">
    <property type="entry name" value="PKD"/>
    <property type="match status" value="1"/>
</dbReference>
<dbReference type="InterPro" id="IPR000601">
    <property type="entry name" value="PKD_dom"/>
</dbReference>
<name>A0ABV7XU97_9FLAO</name>
<dbReference type="SMART" id="SM00089">
    <property type="entry name" value="PKD"/>
    <property type="match status" value="2"/>
</dbReference>
<dbReference type="RefSeq" id="WP_378170025.1">
    <property type="nucleotide sequence ID" value="NZ_JBHRYO010000002.1"/>
</dbReference>
<dbReference type="InterPro" id="IPR022409">
    <property type="entry name" value="PKD/Chitinase_dom"/>
</dbReference>
<gene>
    <name evidence="3" type="ORF">ACFONJ_10710</name>
</gene>
<evidence type="ECO:0000259" key="2">
    <source>
        <dbReference type="PROSITE" id="PS50093"/>
    </source>
</evidence>
<dbReference type="Proteomes" id="UP001595735">
    <property type="component" value="Unassembled WGS sequence"/>
</dbReference>
<dbReference type="InterPro" id="IPR026444">
    <property type="entry name" value="Secre_tail"/>
</dbReference>
<feature type="domain" description="PKD" evidence="2">
    <location>
        <begin position="168"/>
        <end position="216"/>
    </location>
</feature>
<dbReference type="InterPro" id="IPR013783">
    <property type="entry name" value="Ig-like_fold"/>
</dbReference>
<evidence type="ECO:0000256" key="1">
    <source>
        <dbReference type="ARBA" id="ARBA00022729"/>
    </source>
</evidence>
<sequence length="1637" mass="175993">MKNTTYFSRQHVFRWLLLCWLLVPWGLQAQSLSHITWDSQVGCQIFRGDKATNDDSFAAGDIDSGKCVRVCEGSTVKYTVQGSGIASVAWTSTGGTVQATSGGANLMATIVWGNAGAGSLQAVVTFANGTTETKNICIEKINKPSASFEMVNLKDRVCKNTEVHFKNLSQANGGTDIINYFWDFGDGTTSTAFEPSHTFTQGGGTTVTLTVTNKCGCSETTYQKLEVLEAPPLQINCPSVVCEGSTAKYSVQNSCKGDWKVIGGSWYITGENEIEVKWDNVNPEDGFGYVMYKSECGCPEWTTVKVPVVLKKGFIKGESTVCLGKQYKYSIPQWPTMKMDKWDVIGPGGGMLTYNQQRNEILFTGTVPGTYTLTVEYTNTLLRCKGYAEKTIVVEAPVVISGGKEEICAGEAQVFTASPNVPVIWSITLNGSVVYTSPQPTTAPLSYPFLTVGTHMITAIKAGGACESNAINVKVVAPPKPPKPIIGESIICPGRPYVYSTITMVSGVIPVWSVTNGTIQGSNTGDSVTIIFNPGASSYTVSLVNKTDGPAGCVSKAVSKVVKPIDLNSISISSNPGPFCPSSTQTFTANLGNIVPDSIEWSFVNPNFGSFISGQDSQNVTVNINEVANNIYTTNLKLRVVVCGQEKIVTMPISKLALPVINFTNVGNICLGSNLHFTVNQGIITSATNVTFTFANGSTYTTTFNPSGVYDFPNNGYIQNNSGGNVSQIVTVTYSGTNGCAYKPTASASFIILPETIITVSPVYNLEVCGDYPMQPYTLTANSSTGLTNTTGWQWFKDGLPIGNNTNSYTLSGMGVAGTYQVRATDQNGCVVYSQEIHVTNSCPPTGNCPSPPPFSFVPKWTGCNTITVSNVNFTTSPDEIQWVSNGILTLVSPQGLPSATFQTNLAGAHIVSLRVRYGTCWYSVSVEVKKHYEPKFNVAQTCNGNGYNVTLYNTSTVFDLGANTNAVVYKFSLPGYPDQIGQTANYNNLAPGTYTFTMRVSAPTLGYPECVMTKTVTLAPVPDLNFALPNTACKGSGVSLSAGSYTPGNIYTWNFDGTAFVTSQASTLVTFNTAGVKSVSLQVRTPQGCVYNSVVRTITINEANLNGTITPLSVVACEGTSPVISFVPSGTAPAGYMWMNGSSVASGASNSMNYIPTESGNYWPVLIAANGCRTYDMSIKSVGVAFKKPAFVNISGQTNVCANSSITLRGIVGDNTLEYRWLRNGVPVATGWSVTYPIVYTTSGLSAGTYTFRLEARTPGTTDCAGSKEFVVTVSNPPADPIVTATQISCQPYRVQLTASGPANGEYNWSNGMNGQSITVEEGGVYRVIYTAPSGCKVFGQKDVPLSIESLMWVFPTGCYDYCRDKERYILGPKGNFDYHQWERFGVNLQSGVNDVIYPFYYIDASGTYRLRIDQNAPGLHCEYYSGAFNYYPGEKCGIETQCQFDVNITAFKWDGDHYNVHGTIYNASGQPVMLTVSSLNGYGTYFPSMITIPPGGTYDMNSNPLVFYPNSNFPGGSDAILFRGQGDCKFVAEPEIKGKSIATTAKTPSLTTASSLKLLPNPAKDIVKVSYNTGNEKLLATQIKVFDTMGNIKFHKELKAASGEVNVDISHWLQSTYIVIVQAGETSLQGKLIKN</sequence>
<dbReference type="InterPro" id="IPR035986">
    <property type="entry name" value="PKD_dom_sf"/>
</dbReference>
<protein>
    <submittedName>
        <fullName evidence="3">PKD domain-containing protein</fullName>
    </submittedName>
</protein>
<dbReference type="NCBIfam" id="TIGR04183">
    <property type="entry name" value="Por_Secre_tail"/>
    <property type="match status" value="1"/>
</dbReference>